<evidence type="ECO:0000256" key="1">
    <source>
        <dbReference type="ARBA" id="ARBA00001933"/>
    </source>
</evidence>
<protein>
    <recommendedName>
        <fullName evidence="4">Cystathionine gamma-synthase</fullName>
    </recommendedName>
</protein>
<dbReference type="Pfam" id="PF01053">
    <property type="entry name" value="Cys_Met_Meta_PP"/>
    <property type="match status" value="1"/>
</dbReference>
<dbReference type="GO" id="GO:0003962">
    <property type="term" value="F:cystathionine gamma-synthase activity"/>
    <property type="evidence" value="ECO:0007669"/>
    <property type="project" value="InterPro"/>
</dbReference>
<dbReference type="GO" id="GO:0009086">
    <property type="term" value="P:methionine biosynthetic process"/>
    <property type="evidence" value="ECO:0007669"/>
    <property type="project" value="InterPro"/>
</dbReference>
<dbReference type="InterPro" id="IPR015424">
    <property type="entry name" value="PyrdxlP-dep_Trfase"/>
</dbReference>
<dbReference type="EMBL" id="BARW01004969">
    <property type="protein sequence ID" value="GAI68563.1"/>
    <property type="molecule type" value="Genomic_DNA"/>
</dbReference>
<accession>X1QK03</accession>
<evidence type="ECO:0008006" key="4">
    <source>
        <dbReference type="Google" id="ProtNLM"/>
    </source>
</evidence>
<dbReference type="SUPFAM" id="SSF53383">
    <property type="entry name" value="PLP-dependent transferases"/>
    <property type="match status" value="1"/>
</dbReference>
<evidence type="ECO:0000256" key="2">
    <source>
        <dbReference type="ARBA" id="ARBA00022898"/>
    </source>
</evidence>
<feature type="non-terminal residue" evidence="3">
    <location>
        <position position="261"/>
    </location>
</feature>
<proteinExistence type="predicted"/>
<sequence length="261" mass="29524">GEPRRKYADSLTTPIIQTSTFTFKNSKHIEDYTRKGKEHFEYGRYGNPTTKIAEKRLADLEGAEDCVVFSSGMSAITTTILTLVQSGDHIVVTDDSYKKTLEFCRSYLKQFGIECTIVPFGDYKVLEKAIKKNTRFIFSESPTNPYLNIFDLFKIKHIADKHNVLTLIDSTFATPLNQRPIEFGMDLVLQSATKYLGGHNDILAGAVLGKKELIEKIRNMHKSMGGLIDPHCCYLLLRGLKTFPLRVKKQNETALKVAEFS</sequence>
<dbReference type="AlphaFoldDB" id="X1QK03"/>
<dbReference type="GO" id="GO:0009507">
    <property type="term" value="C:chloroplast"/>
    <property type="evidence" value="ECO:0007669"/>
    <property type="project" value="TreeGrafter"/>
</dbReference>
<dbReference type="InterPro" id="IPR000277">
    <property type="entry name" value="Cys/Met-Metab_PyrdxlP-dep_enz"/>
</dbReference>
<dbReference type="GO" id="GO:0019346">
    <property type="term" value="P:transsulfuration"/>
    <property type="evidence" value="ECO:0007669"/>
    <property type="project" value="InterPro"/>
</dbReference>
<comment type="cofactor">
    <cofactor evidence="1">
        <name>pyridoxal 5'-phosphate</name>
        <dbReference type="ChEBI" id="CHEBI:597326"/>
    </cofactor>
</comment>
<dbReference type="Gene3D" id="3.40.640.10">
    <property type="entry name" value="Type I PLP-dependent aspartate aminotransferase-like (Major domain)"/>
    <property type="match status" value="1"/>
</dbReference>
<organism evidence="3">
    <name type="scientific">marine sediment metagenome</name>
    <dbReference type="NCBI Taxonomy" id="412755"/>
    <lineage>
        <taxon>unclassified sequences</taxon>
        <taxon>metagenomes</taxon>
        <taxon>ecological metagenomes</taxon>
    </lineage>
</organism>
<dbReference type="GO" id="GO:0030170">
    <property type="term" value="F:pyridoxal phosphate binding"/>
    <property type="evidence" value="ECO:0007669"/>
    <property type="project" value="InterPro"/>
</dbReference>
<feature type="non-terminal residue" evidence="3">
    <location>
        <position position="1"/>
    </location>
</feature>
<evidence type="ECO:0000313" key="3">
    <source>
        <dbReference type="EMBL" id="GAI68563.1"/>
    </source>
</evidence>
<dbReference type="PANTHER" id="PTHR43379:SF1">
    <property type="entry name" value="CYSTATHIONINE GAMMA-SYNTHASE 1, CHLOROPLASTIC-RELATED"/>
    <property type="match status" value="1"/>
</dbReference>
<dbReference type="InterPro" id="IPR054542">
    <property type="entry name" value="Cys_met_metab_PP"/>
</dbReference>
<gene>
    <name evidence="3" type="ORF">S12H4_11190</name>
</gene>
<name>X1QK03_9ZZZZ</name>
<dbReference type="PROSITE" id="PS00868">
    <property type="entry name" value="CYS_MET_METAB_PP"/>
    <property type="match status" value="1"/>
</dbReference>
<dbReference type="InterPro" id="IPR015421">
    <property type="entry name" value="PyrdxlP-dep_Trfase_major"/>
</dbReference>
<reference evidence="3" key="1">
    <citation type="journal article" date="2014" name="Front. Microbiol.">
        <title>High frequency of phylogenetically diverse reductive dehalogenase-homologous genes in deep subseafloor sedimentary metagenomes.</title>
        <authorList>
            <person name="Kawai M."/>
            <person name="Futagami T."/>
            <person name="Toyoda A."/>
            <person name="Takaki Y."/>
            <person name="Nishi S."/>
            <person name="Hori S."/>
            <person name="Arai W."/>
            <person name="Tsubouchi T."/>
            <person name="Morono Y."/>
            <person name="Uchiyama I."/>
            <person name="Ito T."/>
            <person name="Fujiyama A."/>
            <person name="Inagaki F."/>
            <person name="Takami H."/>
        </authorList>
    </citation>
    <scope>NUCLEOTIDE SEQUENCE</scope>
    <source>
        <strain evidence="3">Expedition CK06-06</strain>
    </source>
</reference>
<dbReference type="InterPro" id="IPR044639">
    <property type="entry name" value="CGS1/2"/>
</dbReference>
<dbReference type="PANTHER" id="PTHR43379">
    <property type="entry name" value="CYSTATHIONINE GAMMA-SYNTHASE"/>
    <property type="match status" value="1"/>
</dbReference>
<comment type="caution">
    <text evidence="3">The sequence shown here is derived from an EMBL/GenBank/DDBJ whole genome shotgun (WGS) entry which is preliminary data.</text>
</comment>
<keyword evidence="2" id="KW-0663">Pyridoxal phosphate</keyword>
<dbReference type="FunFam" id="3.40.640.10:FF:000046">
    <property type="entry name" value="Cystathionine gamma-lyase"/>
    <property type="match status" value="1"/>
</dbReference>